<dbReference type="Pfam" id="PF03402">
    <property type="entry name" value="V1R"/>
    <property type="match status" value="1"/>
</dbReference>
<dbReference type="GO" id="GO:0007606">
    <property type="term" value="P:sensory perception of chemical stimulus"/>
    <property type="evidence" value="ECO:0007669"/>
    <property type="project" value="UniProtKB-ARBA"/>
</dbReference>
<evidence type="ECO:0000313" key="15">
    <source>
        <dbReference type="Proteomes" id="UP000081671"/>
    </source>
</evidence>
<evidence type="ECO:0000256" key="5">
    <source>
        <dbReference type="ARBA" id="ARBA00022507"/>
    </source>
</evidence>
<name>A0A1S3G2I3_DIPOR</name>
<keyword evidence="5 13" id="KW-0589">Pheromone response</keyword>
<feature type="domain" description="G-protein coupled receptors family 1 profile" evidence="14">
    <location>
        <begin position="24"/>
        <end position="288"/>
    </location>
</feature>
<feature type="transmembrane region" description="Helical" evidence="13">
    <location>
        <begin position="129"/>
        <end position="149"/>
    </location>
</feature>
<feature type="transmembrane region" description="Helical" evidence="13">
    <location>
        <begin position="272"/>
        <end position="289"/>
    </location>
</feature>
<evidence type="ECO:0000256" key="4">
    <source>
        <dbReference type="ARBA" id="ARBA00022475"/>
    </source>
</evidence>
<dbReference type="InParanoid" id="A0A1S3G2I3"/>
<evidence type="ECO:0000256" key="10">
    <source>
        <dbReference type="ARBA" id="ARBA00023170"/>
    </source>
</evidence>
<keyword evidence="12 13" id="KW-0807">Transducer</keyword>
<dbReference type="PROSITE" id="PS50262">
    <property type="entry name" value="G_PROTEIN_RECEP_F1_2"/>
    <property type="match status" value="1"/>
</dbReference>
<dbReference type="Proteomes" id="UP000081671">
    <property type="component" value="Unplaced"/>
</dbReference>
<feature type="transmembrane region" description="Helical" evidence="13">
    <location>
        <begin position="183"/>
        <end position="210"/>
    </location>
</feature>
<organism evidence="15 16">
    <name type="scientific">Dipodomys ordii</name>
    <name type="common">Ord's kangaroo rat</name>
    <dbReference type="NCBI Taxonomy" id="10020"/>
    <lineage>
        <taxon>Eukaryota</taxon>
        <taxon>Metazoa</taxon>
        <taxon>Chordata</taxon>
        <taxon>Craniata</taxon>
        <taxon>Vertebrata</taxon>
        <taxon>Euteleostomi</taxon>
        <taxon>Mammalia</taxon>
        <taxon>Eutheria</taxon>
        <taxon>Euarchontoglires</taxon>
        <taxon>Glires</taxon>
        <taxon>Rodentia</taxon>
        <taxon>Castorimorpha</taxon>
        <taxon>Heteromyidae</taxon>
        <taxon>Dipodomyinae</taxon>
        <taxon>Dipodomys</taxon>
    </lineage>
</organism>
<comment type="function">
    <text evidence="1">Putative pheromone receptor.</text>
</comment>
<feature type="transmembrane region" description="Helical" evidence="13">
    <location>
        <begin position="89"/>
        <end position="108"/>
    </location>
</feature>
<dbReference type="SUPFAM" id="SSF81321">
    <property type="entry name" value="Family A G protein-coupled receptor-like"/>
    <property type="match status" value="1"/>
</dbReference>
<keyword evidence="11" id="KW-0325">Glycoprotein</keyword>
<keyword evidence="8 13" id="KW-0297">G-protein coupled receptor</keyword>
<dbReference type="GO" id="GO:0019236">
    <property type="term" value="P:response to pheromone"/>
    <property type="evidence" value="ECO:0007669"/>
    <property type="project" value="UniProtKB-KW"/>
</dbReference>
<dbReference type="GO" id="GO:0005886">
    <property type="term" value="C:plasma membrane"/>
    <property type="evidence" value="ECO:0007669"/>
    <property type="project" value="UniProtKB-SubCell"/>
</dbReference>
<evidence type="ECO:0000256" key="1">
    <source>
        <dbReference type="ARBA" id="ARBA00003878"/>
    </source>
</evidence>
<evidence type="ECO:0000256" key="3">
    <source>
        <dbReference type="ARBA" id="ARBA00010663"/>
    </source>
</evidence>
<dbReference type="Gene3D" id="1.20.1070.10">
    <property type="entry name" value="Rhodopsin 7-helix transmembrane proteins"/>
    <property type="match status" value="1"/>
</dbReference>
<evidence type="ECO:0000259" key="14">
    <source>
        <dbReference type="PROSITE" id="PS50262"/>
    </source>
</evidence>
<keyword evidence="15" id="KW-1185">Reference proteome</keyword>
<dbReference type="AlphaFoldDB" id="A0A1S3G2I3"/>
<proteinExistence type="inferred from homology"/>
<evidence type="ECO:0000313" key="16">
    <source>
        <dbReference type="RefSeq" id="XP_012883011.1"/>
    </source>
</evidence>
<keyword evidence="4 13" id="KW-1003">Cell membrane</keyword>
<dbReference type="PRINTS" id="PR01534">
    <property type="entry name" value="VOMERONASL1R"/>
</dbReference>
<evidence type="ECO:0000256" key="2">
    <source>
        <dbReference type="ARBA" id="ARBA00004651"/>
    </source>
</evidence>
<dbReference type="GO" id="GO:0016503">
    <property type="term" value="F:pheromone receptor activity"/>
    <property type="evidence" value="ECO:0007669"/>
    <property type="project" value="InterPro"/>
</dbReference>
<dbReference type="OrthoDB" id="9606139at2759"/>
<feature type="transmembrane region" description="Helical" evidence="13">
    <location>
        <begin position="46"/>
        <end position="69"/>
    </location>
</feature>
<keyword evidence="7 13" id="KW-1133">Transmembrane helix</keyword>
<dbReference type="RefSeq" id="XP_012883011.1">
    <property type="nucleotide sequence ID" value="XM_013027557.1"/>
</dbReference>
<protein>
    <recommendedName>
        <fullName evidence="13">Vomeronasal type-1 receptor</fullName>
    </recommendedName>
</protein>
<evidence type="ECO:0000256" key="13">
    <source>
        <dbReference type="RuleBase" id="RU364061"/>
    </source>
</evidence>
<gene>
    <name evidence="16" type="primary">LOC105994127</name>
</gene>
<dbReference type="InterPro" id="IPR017452">
    <property type="entry name" value="GPCR_Rhodpsn_7TM"/>
</dbReference>
<evidence type="ECO:0000256" key="6">
    <source>
        <dbReference type="ARBA" id="ARBA00022692"/>
    </source>
</evidence>
<feature type="transmembrane region" description="Helical" evidence="13">
    <location>
        <begin position="12"/>
        <end position="34"/>
    </location>
</feature>
<dbReference type="GeneID" id="105994127"/>
<comment type="subcellular location">
    <subcellularLocation>
        <location evidence="2 13">Cell membrane</location>
        <topology evidence="2 13">Multi-pass membrane protein</topology>
    </subcellularLocation>
</comment>
<sequence>MTTTPGDTVFRLLFVSKVCLGILGNCIVFLLYAYSSVCKSRLRKPIAIVFMHLTLVNALTIIFESMPFIVSSFGVLCFWDDATCKAMLFLFRVMRGLSTCTTTFMSAFQALTISRTPAQRAWLKSRPSTCILLSLLSLWILNPIVYFEIITNVQSNCNSTIMSMGYSHPYCQTNFIRATPMPIISSFVLLDALFVVLMVAPSLYMVTLLYRHRRRAQHLHSPILDSQTAPENTATHTILLLVSCFVFFYCSNNIVIMYSLWTLEKLNKSKGVLLMLSFSYPTLCPFLLMKNNRMVSRWFTHLCYTKNDPF</sequence>
<keyword evidence="10 13" id="KW-0675">Receptor</keyword>
<evidence type="ECO:0000256" key="7">
    <source>
        <dbReference type="ARBA" id="ARBA00022989"/>
    </source>
</evidence>
<evidence type="ECO:0000256" key="8">
    <source>
        <dbReference type="ARBA" id="ARBA00023040"/>
    </source>
</evidence>
<keyword evidence="9 13" id="KW-0472">Membrane</keyword>
<feature type="transmembrane region" description="Helical" evidence="13">
    <location>
        <begin position="238"/>
        <end position="260"/>
    </location>
</feature>
<comment type="similarity">
    <text evidence="3 13">Belongs to the G-protein coupled receptor 1 family.</text>
</comment>
<dbReference type="KEGG" id="dord:105994127"/>
<evidence type="ECO:0000256" key="11">
    <source>
        <dbReference type="ARBA" id="ARBA00023180"/>
    </source>
</evidence>
<dbReference type="InterPro" id="IPR004072">
    <property type="entry name" value="Vmron_rcpt_1"/>
</dbReference>
<keyword evidence="6 13" id="KW-0812">Transmembrane</keyword>
<evidence type="ECO:0000256" key="9">
    <source>
        <dbReference type="ARBA" id="ARBA00023136"/>
    </source>
</evidence>
<accession>A0A1S3G2I3</accession>
<evidence type="ECO:0000256" key="12">
    <source>
        <dbReference type="ARBA" id="ARBA00023224"/>
    </source>
</evidence>
<dbReference type="FunFam" id="1.20.1070.10:FF:000033">
    <property type="entry name" value="Vomeronasal type-1 receptor"/>
    <property type="match status" value="1"/>
</dbReference>
<reference evidence="16" key="1">
    <citation type="submission" date="2025-08" db="UniProtKB">
        <authorList>
            <consortium name="RefSeq"/>
        </authorList>
    </citation>
    <scope>IDENTIFICATION</scope>
    <source>
        <tissue evidence="16">Kidney</tissue>
    </source>
</reference>
<dbReference type="PANTHER" id="PTHR24062">
    <property type="entry name" value="VOMERONASAL TYPE-1 RECEPTOR"/>
    <property type="match status" value="1"/>
</dbReference>